<sequence length="21" mass="2382">MARRHRDDKLKPASSGWCGPI</sequence>
<accession>A0A0A9CEJ6</accession>
<dbReference type="EMBL" id="GBRH01225012">
    <property type="protein sequence ID" value="JAD72883.1"/>
    <property type="molecule type" value="Transcribed_RNA"/>
</dbReference>
<evidence type="ECO:0000256" key="1">
    <source>
        <dbReference type="SAM" id="MobiDB-lite"/>
    </source>
</evidence>
<dbReference type="AlphaFoldDB" id="A0A0A9CEJ6"/>
<feature type="compositionally biased region" description="Basic and acidic residues" evidence="1">
    <location>
        <begin position="1"/>
        <end position="11"/>
    </location>
</feature>
<name>A0A0A9CEJ6_ARUDO</name>
<feature type="region of interest" description="Disordered" evidence="1">
    <location>
        <begin position="1"/>
        <end position="21"/>
    </location>
</feature>
<evidence type="ECO:0000313" key="2">
    <source>
        <dbReference type="EMBL" id="JAD72883.1"/>
    </source>
</evidence>
<reference evidence="2" key="2">
    <citation type="journal article" date="2015" name="Data Brief">
        <title>Shoot transcriptome of the giant reed, Arundo donax.</title>
        <authorList>
            <person name="Barrero R.A."/>
            <person name="Guerrero F.D."/>
            <person name="Moolhuijzen P."/>
            <person name="Goolsby J.A."/>
            <person name="Tidwell J."/>
            <person name="Bellgard S.E."/>
            <person name="Bellgard M.I."/>
        </authorList>
    </citation>
    <scope>NUCLEOTIDE SEQUENCE</scope>
    <source>
        <tissue evidence="2">Shoot tissue taken approximately 20 cm above the soil surface</tissue>
    </source>
</reference>
<reference evidence="2" key="1">
    <citation type="submission" date="2014-09" db="EMBL/GenBank/DDBJ databases">
        <authorList>
            <person name="Magalhaes I.L.F."/>
            <person name="Oliveira U."/>
            <person name="Santos F.R."/>
            <person name="Vidigal T.H.D.A."/>
            <person name="Brescovit A.D."/>
            <person name="Santos A.J."/>
        </authorList>
    </citation>
    <scope>NUCLEOTIDE SEQUENCE</scope>
    <source>
        <tissue evidence="2">Shoot tissue taken approximately 20 cm above the soil surface</tissue>
    </source>
</reference>
<proteinExistence type="predicted"/>
<organism evidence="2">
    <name type="scientific">Arundo donax</name>
    <name type="common">Giant reed</name>
    <name type="synonym">Donax arundinaceus</name>
    <dbReference type="NCBI Taxonomy" id="35708"/>
    <lineage>
        <taxon>Eukaryota</taxon>
        <taxon>Viridiplantae</taxon>
        <taxon>Streptophyta</taxon>
        <taxon>Embryophyta</taxon>
        <taxon>Tracheophyta</taxon>
        <taxon>Spermatophyta</taxon>
        <taxon>Magnoliopsida</taxon>
        <taxon>Liliopsida</taxon>
        <taxon>Poales</taxon>
        <taxon>Poaceae</taxon>
        <taxon>PACMAD clade</taxon>
        <taxon>Arundinoideae</taxon>
        <taxon>Arundineae</taxon>
        <taxon>Arundo</taxon>
    </lineage>
</organism>
<protein>
    <submittedName>
        <fullName evidence="2">Uncharacterized protein</fullName>
    </submittedName>
</protein>